<dbReference type="Proteomes" id="UP000649753">
    <property type="component" value="Unassembled WGS sequence"/>
</dbReference>
<dbReference type="EMBL" id="JADBEB010000001">
    <property type="protein sequence ID" value="MBE1486444.1"/>
    <property type="molecule type" value="Genomic_DNA"/>
</dbReference>
<evidence type="ECO:0000256" key="1">
    <source>
        <dbReference type="ARBA" id="ARBA00007118"/>
    </source>
</evidence>
<evidence type="ECO:0000313" key="4">
    <source>
        <dbReference type="EMBL" id="MBE1486444.1"/>
    </source>
</evidence>
<comment type="caution">
    <text evidence="4">The sequence shown here is derived from an EMBL/GenBank/DDBJ whole genome shotgun (WGS) entry which is preliminary data.</text>
</comment>
<dbReference type="SUPFAM" id="SSF55469">
    <property type="entry name" value="FMN-dependent nitroreductase-like"/>
    <property type="match status" value="1"/>
</dbReference>
<dbReference type="RefSeq" id="WP_192766465.1">
    <property type="nucleotide sequence ID" value="NZ_JADBEB010000001.1"/>
</dbReference>
<name>A0A927M1T7_9ACTN</name>
<keyword evidence="2" id="KW-0560">Oxidoreductase</keyword>
<dbReference type="InterPro" id="IPR000415">
    <property type="entry name" value="Nitroreductase-like"/>
</dbReference>
<dbReference type="PANTHER" id="PTHR43673">
    <property type="entry name" value="NAD(P)H NITROREDUCTASE YDGI-RELATED"/>
    <property type="match status" value="1"/>
</dbReference>
<dbReference type="AlphaFoldDB" id="A0A927M1T7"/>
<dbReference type="PANTHER" id="PTHR43673:SF10">
    <property type="entry name" value="NADH DEHYDROGENASE_NAD(P)H NITROREDUCTASE XCC3605-RELATED"/>
    <property type="match status" value="1"/>
</dbReference>
<dbReference type="Pfam" id="PF00881">
    <property type="entry name" value="Nitroreductase"/>
    <property type="match status" value="1"/>
</dbReference>
<evidence type="ECO:0000256" key="2">
    <source>
        <dbReference type="ARBA" id="ARBA00023002"/>
    </source>
</evidence>
<dbReference type="Gene3D" id="3.40.109.10">
    <property type="entry name" value="NADH Oxidase"/>
    <property type="match status" value="1"/>
</dbReference>
<accession>A0A927M1T7</accession>
<reference evidence="4" key="1">
    <citation type="submission" date="2020-10" db="EMBL/GenBank/DDBJ databases">
        <title>Sequencing the genomes of 1000 actinobacteria strains.</title>
        <authorList>
            <person name="Klenk H.-P."/>
        </authorList>
    </citation>
    <scope>NUCLEOTIDE SEQUENCE</scope>
    <source>
        <strain evidence="4">DSM 46832</strain>
    </source>
</reference>
<feature type="domain" description="Nitroreductase" evidence="3">
    <location>
        <begin position="9"/>
        <end position="150"/>
    </location>
</feature>
<organism evidence="4 5">
    <name type="scientific">Plantactinospora soyae</name>
    <dbReference type="NCBI Taxonomy" id="1544732"/>
    <lineage>
        <taxon>Bacteria</taxon>
        <taxon>Bacillati</taxon>
        <taxon>Actinomycetota</taxon>
        <taxon>Actinomycetes</taxon>
        <taxon>Micromonosporales</taxon>
        <taxon>Micromonosporaceae</taxon>
        <taxon>Plantactinospora</taxon>
    </lineage>
</organism>
<dbReference type="CDD" id="cd02138">
    <property type="entry name" value="TdsD-like"/>
    <property type="match status" value="1"/>
</dbReference>
<gene>
    <name evidence="4" type="ORF">H4W31_002082</name>
</gene>
<evidence type="ECO:0000313" key="5">
    <source>
        <dbReference type="Proteomes" id="UP000649753"/>
    </source>
</evidence>
<comment type="similarity">
    <text evidence="1">Belongs to the nitroreductase family.</text>
</comment>
<proteinExistence type="inferred from homology"/>
<dbReference type="GO" id="GO:0016491">
    <property type="term" value="F:oxidoreductase activity"/>
    <property type="evidence" value="ECO:0007669"/>
    <property type="project" value="UniProtKB-KW"/>
</dbReference>
<protein>
    <submittedName>
        <fullName evidence="4">Nitroreductase</fullName>
    </submittedName>
</protein>
<keyword evidence="5" id="KW-1185">Reference proteome</keyword>
<sequence>MAQLSPLLATRWSPHAFDPVADLTDAEVASLLEAARWAPSADNTQPWRFLVGRRDDEAYKRILVNLTPGNQRWAGRASALLLGAHATTGPTGCPLTHAAYDLGQAVAHLTVQATTLRLYVRQISGFDAAGLRTDLELAPAVRPHVVVAVGRLGDPYSLPEDLRAREVGLRQRRPLTELMLR</sequence>
<evidence type="ECO:0000259" key="3">
    <source>
        <dbReference type="Pfam" id="PF00881"/>
    </source>
</evidence>
<dbReference type="InterPro" id="IPR029479">
    <property type="entry name" value="Nitroreductase"/>
</dbReference>